<reference evidence="2 3" key="1">
    <citation type="journal article" date="2015" name="Genome Biol.">
        <title>Comparative genomics of Steinernema reveals deeply conserved gene regulatory networks.</title>
        <authorList>
            <person name="Dillman A.R."/>
            <person name="Macchietto M."/>
            <person name="Porter C.F."/>
            <person name="Rogers A."/>
            <person name="Williams B."/>
            <person name="Antoshechkin I."/>
            <person name="Lee M.M."/>
            <person name="Goodwin Z."/>
            <person name="Lu X."/>
            <person name="Lewis E.E."/>
            <person name="Goodrich-Blair H."/>
            <person name="Stock S.P."/>
            <person name="Adams B.J."/>
            <person name="Sternberg P.W."/>
            <person name="Mortazavi A."/>
        </authorList>
    </citation>
    <scope>NUCLEOTIDE SEQUENCE [LARGE SCALE GENOMIC DNA]</scope>
    <source>
        <strain evidence="2 3">ALL</strain>
    </source>
</reference>
<evidence type="ECO:0000256" key="1">
    <source>
        <dbReference type="SAM" id="SignalP"/>
    </source>
</evidence>
<feature type="chain" id="PRO_5020801940" evidence="1">
    <location>
        <begin position="31"/>
        <end position="120"/>
    </location>
</feature>
<dbReference type="AlphaFoldDB" id="A0A4U5NKH2"/>
<accession>A0A4U5NKH2</accession>
<reference evidence="2 3" key="2">
    <citation type="journal article" date="2019" name="G3 (Bethesda)">
        <title>Hybrid Assembly of the Genome of the Entomopathogenic Nematode Steinernema carpocapsae Identifies the X-Chromosome.</title>
        <authorList>
            <person name="Serra L."/>
            <person name="Macchietto M."/>
            <person name="Macias-Munoz A."/>
            <person name="McGill C.J."/>
            <person name="Rodriguez I.M."/>
            <person name="Rodriguez B."/>
            <person name="Murad R."/>
            <person name="Mortazavi A."/>
        </authorList>
    </citation>
    <scope>NUCLEOTIDE SEQUENCE [LARGE SCALE GENOMIC DNA]</scope>
    <source>
        <strain evidence="2 3">ALL</strain>
    </source>
</reference>
<name>A0A4U5NKH2_STECR</name>
<dbReference type="Proteomes" id="UP000298663">
    <property type="component" value="Unassembled WGS sequence"/>
</dbReference>
<gene>
    <name evidence="2" type="ORF">L596_016845</name>
</gene>
<feature type="signal peptide" evidence="1">
    <location>
        <begin position="1"/>
        <end position="30"/>
    </location>
</feature>
<organism evidence="2 3">
    <name type="scientific">Steinernema carpocapsae</name>
    <name type="common">Entomopathogenic nematode</name>
    <dbReference type="NCBI Taxonomy" id="34508"/>
    <lineage>
        <taxon>Eukaryota</taxon>
        <taxon>Metazoa</taxon>
        <taxon>Ecdysozoa</taxon>
        <taxon>Nematoda</taxon>
        <taxon>Chromadorea</taxon>
        <taxon>Rhabditida</taxon>
        <taxon>Tylenchina</taxon>
        <taxon>Panagrolaimomorpha</taxon>
        <taxon>Strongyloidoidea</taxon>
        <taxon>Steinernematidae</taxon>
        <taxon>Steinernema</taxon>
    </lineage>
</organism>
<keyword evidence="3" id="KW-1185">Reference proteome</keyword>
<sequence>MIHNHLAADPLPRMKCALVLCLLFLFPFEGTPYVYETCLSMLQLFQQYCSREGYSIGCPSTKKFHYFRNHAAGSQFSDIRNCMIQVCDMLLARWNEIAARFEKGETPEGACSKNTKTCDD</sequence>
<evidence type="ECO:0000313" key="3">
    <source>
        <dbReference type="Proteomes" id="UP000298663"/>
    </source>
</evidence>
<evidence type="ECO:0000313" key="2">
    <source>
        <dbReference type="EMBL" id="TKR83220.1"/>
    </source>
</evidence>
<comment type="caution">
    <text evidence="2">The sequence shown here is derived from an EMBL/GenBank/DDBJ whole genome shotgun (WGS) entry which is preliminary data.</text>
</comment>
<protein>
    <submittedName>
        <fullName evidence="2">Uncharacterized protein</fullName>
    </submittedName>
</protein>
<dbReference type="EMBL" id="AZBU02000004">
    <property type="protein sequence ID" value="TKR83220.1"/>
    <property type="molecule type" value="Genomic_DNA"/>
</dbReference>
<proteinExistence type="predicted"/>
<keyword evidence="1" id="KW-0732">Signal</keyword>